<keyword evidence="3" id="KW-1185">Reference proteome</keyword>
<feature type="transmembrane region" description="Helical" evidence="1">
    <location>
        <begin position="39"/>
        <end position="58"/>
    </location>
</feature>
<name>A0A8B4S068_COMTE</name>
<protein>
    <recommendedName>
        <fullName evidence="4">Holin</fullName>
    </recommendedName>
</protein>
<accession>A0A8B4S068</accession>
<keyword evidence="1" id="KW-0472">Membrane</keyword>
<dbReference type="Proteomes" id="UP000255070">
    <property type="component" value="Unassembled WGS sequence"/>
</dbReference>
<keyword evidence="1" id="KW-0812">Transmembrane</keyword>
<proteinExistence type="predicted"/>
<organism evidence="2 3">
    <name type="scientific">Comamonas testosteroni</name>
    <name type="common">Pseudomonas testosteroni</name>
    <dbReference type="NCBI Taxonomy" id="285"/>
    <lineage>
        <taxon>Bacteria</taxon>
        <taxon>Pseudomonadati</taxon>
        <taxon>Pseudomonadota</taxon>
        <taxon>Betaproteobacteria</taxon>
        <taxon>Burkholderiales</taxon>
        <taxon>Comamonadaceae</taxon>
        <taxon>Comamonas</taxon>
    </lineage>
</organism>
<gene>
    <name evidence="2" type="ORF">NCTC10698_02017</name>
</gene>
<dbReference type="Pfam" id="PF16082">
    <property type="entry name" value="Phage_holin_2_4"/>
    <property type="match status" value="1"/>
</dbReference>
<evidence type="ECO:0000313" key="3">
    <source>
        <dbReference type="Proteomes" id="UP000255070"/>
    </source>
</evidence>
<dbReference type="InterPro" id="IPR032124">
    <property type="entry name" value="Phage_F116_holin"/>
</dbReference>
<comment type="caution">
    <text evidence="2">The sequence shown here is derived from an EMBL/GenBank/DDBJ whole genome shotgun (WGS) entry which is preliminary data.</text>
</comment>
<evidence type="ECO:0000313" key="2">
    <source>
        <dbReference type="EMBL" id="SUY77127.1"/>
    </source>
</evidence>
<dbReference type="RefSeq" id="WP_003077426.1">
    <property type="nucleotide sequence ID" value="NZ_BBJZ01000010.1"/>
</dbReference>
<dbReference type="GeneID" id="63999859"/>
<reference evidence="2 3" key="1">
    <citation type="submission" date="2018-06" db="EMBL/GenBank/DDBJ databases">
        <authorList>
            <consortium name="Pathogen Informatics"/>
            <person name="Doyle S."/>
        </authorList>
    </citation>
    <scope>NUCLEOTIDE SEQUENCE [LARGE SCALE GENOMIC DNA]</scope>
    <source>
        <strain evidence="2 3">NCTC10698</strain>
    </source>
</reference>
<evidence type="ECO:0008006" key="4">
    <source>
        <dbReference type="Google" id="ProtNLM"/>
    </source>
</evidence>
<keyword evidence="1" id="KW-1133">Transmembrane helix</keyword>
<sequence length="84" mass="8802">MSNETTAAAAEVIGAAVGSKATYAGAGVSAASWWLSSEAGVFFGIALGLIGLIVNVFFKLRRDRRERTEHEARMAAIKGACNVE</sequence>
<evidence type="ECO:0000256" key="1">
    <source>
        <dbReference type="SAM" id="Phobius"/>
    </source>
</evidence>
<dbReference type="AlphaFoldDB" id="A0A8B4S068"/>
<dbReference type="EMBL" id="UFXL01000001">
    <property type="protein sequence ID" value="SUY77127.1"/>
    <property type="molecule type" value="Genomic_DNA"/>
</dbReference>